<reference evidence="1 2" key="1">
    <citation type="submission" date="2018-05" db="EMBL/GenBank/DDBJ databases">
        <title>Draft Genome Sequences for a Diverse set of 7 Haemophilus Species.</title>
        <authorList>
            <person name="Nichols M."/>
            <person name="Topaz N."/>
            <person name="Wang X."/>
            <person name="Wang X."/>
            <person name="Boxrud D."/>
        </authorList>
    </citation>
    <scope>NUCLEOTIDE SEQUENCE [LARGE SCALE GENOMIC DNA]</scope>
    <source>
        <strain evidence="1 2">C2014016342</strain>
    </source>
</reference>
<keyword evidence="2" id="KW-1185">Reference proteome</keyword>
<proteinExistence type="predicted"/>
<accession>A0A369ZP39</accession>
<dbReference type="Proteomes" id="UP000253945">
    <property type="component" value="Unassembled WGS sequence"/>
</dbReference>
<dbReference type="RefSeq" id="WP_111353809.1">
    <property type="nucleotide sequence ID" value="NZ_QEQF01000003.1"/>
</dbReference>
<gene>
    <name evidence="1" type="ORF">DPV92_04140</name>
</gene>
<name>A0A369ZP39_9PAST</name>
<dbReference type="EMBL" id="QEQF01000003">
    <property type="protein sequence ID" value="RDF10746.1"/>
    <property type="molecule type" value="Genomic_DNA"/>
</dbReference>
<sequence length="141" mass="15986">MASYAKSKGRAEDVGKLKQALSRSTFTPLRHDLINSEQFKNLSLAAKSVFFHLLGKYNRLNNGDLSAPLNRAKEEFNLSKRSLQKAIEELNEHHFLEVTRVGGKNQCSLYALTCFPLNEVNKEGIFLKATREPSDKWKDTS</sequence>
<protein>
    <submittedName>
        <fullName evidence="1">ArsR family transcriptional regulator</fullName>
    </submittedName>
</protein>
<evidence type="ECO:0000313" key="1">
    <source>
        <dbReference type="EMBL" id="RDF10746.1"/>
    </source>
</evidence>
<evidence type="ECO:0000313" key="2">
    <source>
        <dbReference type="Proteomes" id="UP000253945"/>
    </source>
</evidence>
<dbReference type="AlphaFoldDB" id="A0A369ZP39"/>
<comment type="caution">
    <text evidence="1">The sequence shown here is derived from an EMBL/GenBank/DDBJ whole genome shotgun (WGS) entry which is preliminary data.</text>
</comment>
<organism evidence="1 2">
    <name type="scientific">Haemophilus paraphrohaemolyticus</name>
    <dbReference type="NCBI Taxonomy" id="736"/>
    <lineage>
        <taxon>Bacteria</taxon>
        <taxon>Pseudomonadati</taxon>
        <taxon>Pseudomonadota</taxon>
        <taxon>Gammaproteobacteria</taxon>
        <taxon>Pasteurellales</taxon>
        <taxon>Pasteurellaceae</taxon>
        <taxon>Haemophilus</taxon>
    </lineage>
</organism>